<feature type="coiled-coil region" evidence="1">
    <location>
        <begin position="207"/>
        <end position="234"/>
    </location>
</feature>
<sequence>MSEEMINLEAYDTLGIKMENPITNKLQELPQPPFFMDPKRALPFWLVRPLQDKMPMVSIPEKIKVPYTRGLVGENLVQSLDPNEFVTVDPTEGRVEYAPLHDKNLKKFFKSPHTRKMVESTGEIVDGRTACTLKEYNDYRKFIHRMQLNHVVQEQKEEKQIKSKQMDVDNFLLGAKKDGKIKWNRKFKDYLKQKNQEEVAKKNEIKLQKCLEKMEKVEKGAAKVKEQLALAQELRKNKWLSYKNRMANYFSNVRDDQRRRGIYARKRWMFESLINEHRKSLAMAESKLKREQVLELNWNRRMVGQKLKLRKDKLVREQYNACIQLMRQRREKYYDRKDVETDELLALPGMNSLEELEVFNTAFDQFSPEFVNALHGAKLYINRSGKSLTLDKSLRKFISHRESATERMKKANVARPIKHALDLLIRRSVGYYAMVVTYQTIMDACPMALHLANKIKSSSKLRELLTEEYEQFGPRSDTPFQTVKNFEEDGMSHCICDYTLINKDTLQWPCPLCRKQKKSGSSLSSDSSTIEDSDPSMELYVIGEGQTTVGFLMPPKKTEGSPGMILEDTRIEVQPLFLDEKEKPKASVPAPVPPPPTEGIPETPVGEPEVGVMPPPKEPPKKGSKSSKKSNKSAKSKKSVKSRGSKVSGESKKSKVSKLSKKSKKSSGSKKTGKGKDGKGKGGKKGELKKDRGVSKAAGTSDSDTKTQSSKELYSPRNSKKHKPRKSILKIKGHGKPAHFKVNKGVSFAETAEFQKAAKTTSLNRVPPLQTVSHVQTSISQQQISLPKPEPFVAKHVQKELSKGTVASLEPEIQEFRSQDSIVSLLSITSDDRLHFVKGQCVYDRRGSKLGKLAVPHGLPHSTKKGYLRGTCKCIPDHYAWSSSSDNANITEKLDHVKEHMEERKRKSMQMRWRGGNKDKPEESEGETFTCKKKPAKDLAKILEKLSHHKKDPKIKYFVNAPDLTIRCHCTMCHKEVAQMGSGAEGTTAEEVEQASKFCRCRMREQQKIGPVKIDRLAYITKVIGGKKKKWSDHRCVDKKSIVSRKLSAKSIVERQKSIISRYFLKKSFKEVTPVKVERREPEVQKYYVADQGQLYVLNRFGEKTILKNEGVNFKIDERGRKYFVDSFDEKKYLIDVTGRVYLENDNGDVQSLFYEDGKEYLDPEPKKLLLHNMVRESVVDLLQETPQEHLFDNEDELVELVYEYLFEGASSDDKSDEVESKKNVEGDSRSGESKGPDETHGERTGAVGKPTPSKESENQIGPRMPIKRPLNSLISEVPCYREISKLFIQRQKFHDCCAIVFRRCLLYSLAKYTKIMERGFDALDQLDAERKKVTSLDGLVKGLTKITAHYPLKLVKSKRLSPYVDAIVHGFLGTDGYHIFRAGKMSGQGTEVDNLSSAAESLRTETEKKSAKNIENVPGLEHMKQICLCGMEDAATFVDNNIKMPLSDLMSAAVCKKEE</sequence>
<feature type="compositionally biased region" description="Basic residues" evidence="2">
    <location>
        <begin position="622"/>
        <end position="644"/>
    </location>
</feature>
<feature type="compositionally biased region" description="Basic and acidic residues" evidence="2">
    <location>
        <begin position="1213"/>
        <end position="1244"/>
    </location>
</feature>
<feature type="compositionally biased region" description="Low complexity" evidence="2">
    <location>
        <begin position="599"/>
        <end position="612"/>
    </location>
</feature>
<feature type="compositionally biased region" description="Low complexity" evidence="2">
    <location>
        <begin position="519"/>
        <end position="528"/>
    </location>
</feature>
<gene>
    <name evidence="3" type="ORF">CM83_11572</name>
</gene>
<name>A0A0A9YF30_LYGHE</name>
<accession>A0A0A9YF30</accession>
<evidence type="ECO:0000313" key="3">
    <source>
        <dbReference type="EMBL" id="JAG30261.1"/>
    </source>
</evidence>
<reference evidence="3" key="1">
    <citation type="journal article" date="2014" name="PLoS ONE">
        <title>Transcriptome-Based Identification of ABC Transporters in the Western Tarnished Plant Bug Lygus hesperus.</title>
        <authorList>
            <person name="Hull J.J."/>
            <person name="Chaney K."/>
            <person name="Geib S.M."/>
            <person name="Fabrick J.A."/>
            <person name="Brent C.S."/>
            <person name="Walsh D."/>
            <person name="Lavine L.C."/>
        </authorList>
    </citation>
    <scope>NUCLEOTIDE SEQUENCE</scope>
</reference>
<feature type="region of interest" description="Disordered" evidence="2">
    <location>
        <begin position="1213"/>
        <end position="1266"/>
    </location>
</feature>
<feature type="region of interest" description="Disordered" evidence="2">
    <location>
        <begin position="579"/>
        <end position="736"/>
    </location>
</feature>
<feature type="region of interest" description="Disordered" evidence="2">
    <location>
        <begin position="515"/>
        <end position="536"/>
    </location>
</feature>
<keyword evidence="1" id="KW-0175">Coiled coil</keyword>
<feature type="compositionally biased region" description="Basic residues" evidence="2">
    <location>
        <begin position="718"/>
        <end position="736"/>
    </location>
</feature>
<protein>
    <submittedName>
        <fullName evidence="3">Uncharacterized protein</fullName>
    </submittedName>
</protein>
<feature type="region of interest" description="Disordered" evidence="2">
    <location>
        <begin position="902"/>
        <end position="930"/>
    </location>
</feature>
<organism evidence="3">
    <name type="scientific">Lygus hesperus</name>
    <name type="common">Western plant bug</name>
    <dbReference type="NCBI Taxonomy" id="30085"/>
    <lineage>
        <taxon>Eukaryota</taxon>
        <taxon>Metazoa</taxon>
        <taxon>Ecdysozoa</taxon>
        <taxon>Arthropoda</taxon>
        <taxon>Hexapoda</taxon>
        <taxon>Insecta</taxon>
        <taxon>Pterygota</taxon>
        <taxon>Neoptera</taxon>
        <taxon>Paraneoptera</taxon>
        <taxon>Hemiptera</taxon>
        <taxon>Heteroptera</taxon>
        <taxon>Panheteroptera</taxon>
        <taxon>Cimicomorpha</taxon>
        <taxon>Miridae</taxon>
        <taxon>Mirini</taxon>
        <taxon>Lygus</taxon>
    </lineage>
</organism>
<feature type="compositionally biased region" description="Low complexity" evidence="2">
    <location>
        <begin position="700"/>
        <end position="711"/>
    </location>
</feature>
<feature type="compositionally biased region" description="Basic residues" evidence="2">
    <location>
        <begin position="654"/>
        <end position="673"/>
    </location>
</feature>
<evidence type="ECO:0000256" key="1">
    <source>
        <dbReference type="SAM" id="Coils"/>
    </source>
</evidence>
<reference evidence="3" key="2">
    <citation type="submission" date="2014-07" db="EMBL/GenBank/DDBJ databases">
        <authorList>
            <person name="Hull J."/>
        </authorList>
    </citation>
    <scope>NUCLEOTIDE SEQUENCE</scope>
</reference>
<proteinExistence type="predicted"/>
<feature type="compositionally biased region" description="Basic and acidic residues" evidence="2">
    <location>
        <begin position="674"/>
        <end position="694"/>
    </location>
</feature>
<dbReference type="EMBL" id="GBHO01013343">
    <property type="protein sequence ID" value="JAG30261.1"/>
    <property type="molecule type" value="Transcribed_RNA"/>
</dbReference>
<evidence type="ECO:0000256" key="2">
    <source>
        <dbReference type="SAM" id="MobiDB-lite"/>
    </source>
</evidence>